<dbReference type="Pfam" id="PF13676">
    <property type="entry name" value="TIR_2"/>
    <property type="match status" value="1"/>
</dbReference>
<dbReference type="RefSeq" id="WP_010892463.1">
    <property type="nucleotide sequence ID" value="NZ_LMVK01000049.1"/>
</dbReference>
<comment type="caution">
    <text evidence="2">The sequence shown here is derived from an EMBL/GenBank/DDBJ whole genome shotgun (WGS) entry which is preliminary data.</text>
</comment>
<dbReference type="InterPro" id="IPR000157">
    <property type="entry name" value="TIR_dom"/>
</dbReference>
<dbReference type="PROSITE" id="PS50104">
    <property type="entry name" value="TIR"/>
    <property type="match status" value="1"/>
</dbReference>
<evidence type="ECO:0000313" key="3">
    <source>
        <dbReference type="Proteomes" id="UP000192074"/>
    </source>
</evidence>
<dbReference type="AlphaFoldDB" id="A0A822VD66"/>
<dbReference type="Proteomes" id="UP000192074">
    <property type="component" value="Unassembled WGS sequence"/>
</dbReference>
<name>A0A822VD66_AGRTU</name>
<organism evidence="2 3">
    <name type="scientific">Agrobacterium tumefaciens str. B6</name>
    <dbReference type="NCBI Taxonomy" id="1183423"/>
    <lineage>
        <taxon>Bacteria</taxon>
        <taxon>Pseudomonadati</taxon>
        <taxon>Pseudomonadota</taxon>
        <taxon>Alphaproteobacteria</taxon>
        <taxon>Hyphomicrobiales</taxon>
        <taxon>Rhizobiaceae</taxon>
        <taxon>Rhizobium/Agrobacterium group</taxon>
        <taxon>Agrobacterium</taxon>
        <taxon>Agrobacterium tumefaciens complex</taxon>
    </lineage>
</organism>
<dbReference type="InterPro" id="IPR035897">
    <property type="entry name" value="Toll_tir_struct_dom_sf"/>
</dbReference>
<dbReference type="SUPFAM" id="SSF52200">
    <property type="entry name" value="Toll/Interleukin receptor TIR domain"/>
    <property type="match status" value="1"/>
</dbReference>
<accession>A0A822VD66</accession>
<proteinExistence type="predicted"/>
<evidence type="ECO:0000313" key="2">
    <source>
        <dbReference type="EMBL" id="CVI25439.1"/>
    </source>
</evidence>
<sequence length="371" mass="41709">MKRVLTVGVMYTDAPIAGVEIDNLGLCRPGVDRERAAYPLYEYDTIIINPESYSHFLFGRAGKFSNEQNELGNLKRENERYDIDTAFDQDDREKEMEVAISDGATVVWCLSEPKKINFFGYRETHLGYLAPKVSSLVKRSDLLVKKGRRMGSLDPDSPFVRYFDKLTSSDGWTLCLSDPTDGFTTIATTPEGYSLGGKVTLGATNGWLLTPPTSQEAVNQLVRDSLAVEKNDPAQDKYHGIFLSHTGVDKPFVRRLRNDLIAHGVQKVWLDEAEIDIGDSLIAKIEEGIKLSRYIAVVLSKKSIGAPWVKKELDVAMNREIASGEVVVLPLLYEACELPEFLKGKLYADFSREEDYEAVLRKLLRRLRITS</sequence>
<gene>
    <name evidence="2" type="primary">ymc</name>
    <name evidence="2" type="ORF">AGR4A_pTi0037</name>
</gene>
<protein>
    <submittedName>
        <fullName evidence="2">Ymc</fullName>
    </submittedName>
</protein>
<dbReference type="EMBL" id="FCNL01000043">
    <property type="protein sequence ID" value="CVI25439.1"/>
    <property type="molecule type" value="Genomic_DNA"/>
</dbReference>
<reference evidence="2 3" key="1">
    <citation type="submission" date="2016-01" db="EMBL/GenBank/DDBJ databases">
        <authorList>
            <person name="Regsiter A."/>
            <person name="william w."/>
        </authorList>
    </citation>
    <scope>NUCLEOTIDE SEQUENCE [LARGE SCALE GENOMIC DNA]</scope>
    <source>
        <strain evidence="2 3">B6</strain>
    </source>
</reference>
<feature type="domain" description="TIR" evidence="1">
    <location>
        <begin position="237"/>
        <end position="371"/>
    </location>
</feature>
<dbReference type="GO" id="GO:0007165">
    <property type="term" value="P:signal transduction"/>
    <property type="evidence" value="ECO:0007669"/>
    <property type="project" value="InterPro"/>
</dbReference>
<dbReference type="SMART" id="SM00255">
    <property type="entry name" value="TIR"/>
    <property type="match status" value="1"/>
</dbReference>
<evidence type="ECO:0000259" key="1">
    <source>
        <dbReference type="PROSITE" id="PS50104"/>
    </source>
</evidence>
<dbReference type="Gene3D" id="3.40.50.10140">
    <property type="entry name" value="Toll/interleukin-1 receptor homology (TIR) domain"/>
    <property type="match status" value="1"/>
</dbReference>